<evidence type="ECO:0000256" key="12">
    <source>
        <dbReference type="ARBA" id="ARBA00034430"/>
    </source>
</evidence>
<comment type="similarity">
    <text evidence="2">Belongs to the TMEM175 family.</text>
</comment>
<comment type="catalytic activity">
    <reaction evidence="12">
        <text>K(+)(in) = K(+)(out)</text>
        <dbReference type="Rhea" id="RHEA:29463"/>
        <dbReference type="ChEBI" id="CHEBI:29103"/>
    </reaction>
</comment>
<evidence type="ECO:0000256" key="3">
    <source>
        <dbReference type="ARBA" id="ARBA00022448"/>
    </source>
</evidence>
<keyword evidence="4" id="KW-0633">Potassium transport</keyword>
<keyword evidence="9" id="KW-0406">Ion transport</keyword>
<evidence type="ECO:0000256" key="7">
    <source>
        <dbReference type="ARBA" id="ARBA00022958"/>
    </source>
</evidence>
<dbReference type="Pfam" id="PF06736">
    <property type="entry name" value="TMEM175"/>
    <property type="match status" value="1"/>
</dbReference>
<name>A0ABV7SCT4_9ACTN</name>
<protein>
    <submittedName>
        <fullName evidence="14">TMEM175 family protein</fullName>
    </submittedName>
</protein>
<evidence type="ECO:0000313" key="15">
    <source>
        <dbReference type="Proteomes" id="UP001595701"/>
    </source>
</evidence>
<dbReference type="RefSeq" id="WP_310769131.1">
    <property type="nucleotide sequence ID" value="NZ_JBHRWR010000009.1"/>
</dbReference>
<feature type="transmembrane region" description="Helical" evidence="13">
    <location>
        <begin position="66"/>
        <end position="85"/>
    </location>
</feature>
<evidence type="ECO:0000256" key="9">
    <source>
        <dbReference type="ARBA" id="ARBA00023065"/>
    </source>
</evidence>
<organism evidence="14 15">
    <name type="scientific">Streptomyces yaanensis</name>
    <dbReference type="NCBI Taxonomy" id="1142239"/>
    <lineage>
        <taxon>Bacteria</taxon>
        <taxon>Bacillati</taxon>
        <taxon>Actinomycetota</taxon>
        <taxon>Actinomycetes</taxon>
        <taxon>Kitasatosporales</taxon>
        <taxon>Streptomycetaceae</taxon>
        <taxon>Streptomyces</taxon>
    </lineage>
</organism>
<evidence type="ECO:0000256" key="6">
    <source>
        <dbReference type="ARBA" id="ARBA00022826"/>
    </source>
</evidence>
<evidence type="ECO:0000313" key="14">
    <source>
        <dbReference type="EMBL" id="MFC3574773.1"/>
    </source>
</evidence>
<dbReference type="Proteomes" id="UP001595701">
    <property type="component" value="Unassembled WGS sequence"/>
</dbReference>
<evidence type="ECO:0000256" key="5">
    <source>
        <dbReference type="ARBA" id="ARBA00022692"/>
    </source>
</evidence>
<proteinExistence type="inferred from homology"/>
<keyword evidence="6" id="KW-0631">Potassium channel</keyword>
<gene>
    <name evidence="14" type="ORF">ACFOZ0_16100</name>
</gene>
<sequence length="219" mass="24314">MAHYHRIAGQELGRLAALSDGIFAVAMTLLILELKVPAERAWDERALWQPGAVEQEEPVAHVLTHVGPEFAVCFLGFLTLGMFWLGQQTQLSRIERSDRTFAWIHLMFLFGVSVMPFATGLMTAFTSSRLALLVYWADLLFLGLAQLAGLRYAELAGLLKADTTTEDLRAIRRRIAVVQALYAGAVLLAVFSTYVSIGVIILLQINSALSPRIRPLNRF</sequence>
<comment type="subcellular location">
    <subcellularLocation>
        <location evidence="1">Membrane</location>
        <topology evidence="1">Multi-pass membrane protein</topology>
    </subcellularLocation>
</comment>
<evidence type="ECO:0000256" key="8">
    <source>
        <dbReference type="ARBA" id="ARBA00022989"/>
    </source>
</evidence>
<keyword evidence="11" id="KW-0407">Ion channel</keyword>
<evidence type="ECO:0000256" key="11">
    <source>
        <dbReference type="ARBA" id="ARBA00023303"/>
    </source>
</evidence>
<dbReference type="InterPro" id="IPR010617">
    <property type="entry name" value="TMEM175-like"/>
</dbReference>
<feature type="transmembrane region" description="Helical" evidence="13">
    <location>
        <begin position="106"/>
        <end position="126"/>
    </location>
</feature>
<evidence type="ECO:0000256" key="2">
    <source>
        <dbReference type="ARBA" id="ARBA00006920"/>
    </source>
</evidence>
<accession>A0ABV7SCT4</accession>
<keyword evidence="15" id="KW-1185">Reference proteome</keyword>
<keyword evidence="7" id="KW-0630">Potassium</keyword>
<dbReference type="EMBL" id="JBHRWR010000009">
    <property type="protein sequence ID" value="MFC3574773.1"/>
    <property type="molecule type" value="Genomic_DNA"/>
</dbReference>
<evidence type="ECO:0000256" key="4">
    <source>
        <dbReference type="ARBA" id="ARBA00022538"/>
    </source>
</evidence>
<evidence type="ECO:0000256" key="10">
    <source>
        <dbReference type="ARBA" id="ARBA00023136"/>
    </source>
</evidence>
<dbReference type="PANTHER" id="PTHR31462:SF5">
    <property type="entry name" value="ENDOSOMAL_LYSOSOMAL PROTON CHANNEL TMEM175"/>
    <property type="match status" value="1"/>
</dbReference>
<evidence type="ECO:0000256" key="1">
    <source>
        <dbReference type="ARBA" id="ARBA00004141"/>
    </source>
</evidence>
<evidence type="ECO:0000256" key="13">
    <source>
        <dbReference type="SAM" id="Phobius"/>
    </source>
</evidence>
<comment type="caution">
    <text evidence="14">The sequence shown here is derived from an EMBL/GenBank/DDBJ whole genome shotgun (WGS) entry which is preliminary data.</text>
</comment>
<feature type="transmembrane region" description="Helical" evidence="13">
    <location>
        <begin position="132"/>
        <end position="150"/>
    </location>
</feature>
<feature type="transmembrane region" description="Helical" evidence="13">
    <location>
        <begin position="180"/>
        <end position="205"/>
    </location>
</feature>
<keyword evidence="3" id="KW-0813">Transport</keyword>
<reference evidence="15" key="1">
    <citation type="journal article" date="2019" name="Int. J. Syst. Evol. Microbiol.">
        <title>The Global Catalogue of Microorganisms (GCM) 10K type strain sequencing project: providing services to taxonomists for standard genome sequencing and annotation.</title>
        <authorList>
            <consortium name="The Broad Institute Genomics Platform"/>
            <consortium name="The Broad Institute Genome Sequencing Center for Infectious Disease"/>
            <person name="Wu L."/>
            <person name="Ma J."/>
        </authorList>
    </citation>
    <scope>NUCLEOTIDE SEQUENCE [LARGE SCALE GENOMIC DNA]</scope>
    <source>
        <strain evidence="15">CGMCC 4.7035</strain>
    </source>
</reference>
<dbReference type="PANTHER" id="PTHR31462">
    <property type="entry name" value="ENDOSOMAL/LYSOSOMAL POTASSIUM CHANNEL TMEM175"/>
    <property type="match status" value="1"/>
</dbReference>
<keyword evidence="10 13" id="KW-0472">Membrane</keyword>
<keyword evidence="8 13" id="KW-1133">Transmembrane helix</keyword>
<feature type="transmembrane region" description="Helical" evidence="13">
    <location>
        <begin position="12"/>
        <end position="32"/>
    </location>
</feature>
<keyword evidence="5 13" id="KW-0812">Transmembrane</keyword>